<comment type="caution">
    <text evidence="1">The sequence shown here is derived from an EMBL/GenBank/DDBJ whole genome shotgun (WGS) entry which is preliminary data.</text>
</comment>
<evidence type="ECO:0000313" key="2">
    <source>
        <dbReference type="Proteomes" id="UP000027238"/>
    </source>
</evidence>
<dbReference type="PANTHER" id="PTHR38049:SF1">
    <property type="entry name" value="PROTEIN KINASE DOMAIN-CONTAINING PROTEIN"/>
    <property type="match status" value="1"/>
</dbReference>
<proteinExistence type="predicted"/>
<dbReference type="PANTHER" id="PTHR38049">
    <property type="entry name" value="RICIN B LECTIN DOMAIN-CONTAINING PROTEIN"/>
    <property type="match status" value="1"/>
</dbReference>
<organism evidence="1 2">
    <name type="scientific">Colletotrichum sublineola</name>
    <name type="common">Sorghum anthracnose fungus</name>
    <dbReference type="NCBI Taxonomy" id="1173701"/>
    <lineage>
        <taxon>Eukaryota</taxon>
        <taxon>Fungi</taxon>
        <taxon>Dikarya</taxon>
        <taxon>Ascomycota</taxon>
        <taxon>Pezizomycotina</taxon>
        <taxon>Sordariomycetes</taxon>
        <taxon>Hypocreomycetidae</taxon>
        <taxon>Glomerellales</taxon>
        <taxon>Glomerellaceae</taxon>
        <taxon>Colletotrichum</taxon>
        <taxon>Colletotrichum graminicola species complex</taxon>
    </lineage>
</organism>
<evidence type="ECO:0000313" key="1">
    <source>
        <dbReference type="EMBL" id="KDN61092.1"/>
    </source>
</evidence>
<dbReference type="HOGENOM" id="CLU_061230_2_1_1"/>
<dbReference type="EMBL" id="JMSE01001444">
    <property type="protein sequence ID" value="KDN61092.1"/>
    <property type="molecule type" value="Genomic_DNA"/>
</dbReference>
<dbReference type="eggNOG" id="ENOG502S5CN">
    <property type="taxonomic scope" value="Eukaryota"/>
</dbReference>
<reference evidence="2" key="1">
    <citation type="journal article" date="2014" name="Genome Announc.">
        <title>Draft genome sequence of Colletotrichum sublineola, a destructive pathogen of cultivated sorghum.</title>
        <authorList>
            <person name="Baroncelli R."/>
            <person name="Sanz-Martin J.M."/>
            <person name="Rech G.E."/>
            <person name="Sukno S.A."/>
            <person name="Thon M.R."/>
        </authorList>
    </citation>
    <scope>NUCLEOTIDE SEQUENCE [LARGE SCALE GENOMIC DNA]</scope>
    <source>
        <strain evidence="2">TX430BB</strain>
    </source>
</reference>
<dbReference type="OrthoDB" id="3928002at2759"/>
<accession>A0A066WWM3</accession>
<keyword evidence="2" id="KW-1185">Reference proteome</keyword>
<name>A0A066WWM3_COLSU</name>
<dbReference type="AlphaFoldDB" id="A0A066WWM3"/>
<sequence length="304" mass="33897">MMTAGLPTLPQVETFIGTGQAVSAQKKQNAAAKEQAKFSLTTVLDVDGKEEECPVVLVDNKVRPLSPTTPSPQASPQALVRFTPSLPYPFSFFRPRLSHILFHPPLCCIFCSLCSRFCTFTFFSLILCFSHIPLLSGDWGHIRLANLAPSLSACLSWLTLAHTETLRSVPVGRLAPAPGHKFSGYYFNYPCEEQYRGLVSTISDDPPMLNWIYVDADTRAMRHGGRKDTVDHVIGPWGWTEDEKYLSLRGSGLGFVAVLEDNGKWAIYWDPDGRLRESYEEEDCVEISLKRQMALGIESGYVRG</sequence>
<protein>
    <submittedName>
        <fullName evidence="1">Uncharacterized protein</fullName>
    </submittedName>
</protein>
<dbReference type="Proteomes" id="UP000027238">
    <property type="component" value="Unassembled WGS sequence"/>
</dbReference>
<gene>
    <name evidence="1" type="ORF">CSUB01_07045</name>
</gene>